<dbReference type="Proteomes" id="UP000485621">
    <property type="component" value="Unassembled WGS sequence"/>
</dbReference>
<name>A0A1V5ZRD2_9BACT</name>
<reference evidence="1" key="1">
    <citation type="submission" date="2017-02" db="EMBL/GenBank/DDBJ databases">
        <title>Delving into the versatile metabolic prowess of the omnipresent phylum Bacteroidetes.</title>
        <authorList>
            <person name="Nobu M.K."/>
            <person name="Mei R."/>
            <person name="Narihiro T."/>
            <person name="Kuroda K."/>
            <person name="Liu W.-T."/>
        </authorList>
    </citation>
    <scope>NUCLEOTIDE SEQUENCE</scope>
    <source>
        <strain evidence="1">ADurb.Bin160</strain>
    </source>
</reference>
<dbReference type="EMBL" id="MWDB01000001">
    <property type="protein sequence ID" value="OQB42598.1"/>
    <property type="molecule type" value="Genomic_DNA"/>
</dbReference>
<comment type="caution">
    <text evidence="1">The sequence shown here is derived from an EMBL/GenBank/DDBJ whole genome shotgun (WGS) entry which is preliminary data.</text>
</comment>
<dbReference type="AlphaFoldDB" id="A0A1V5ZRD2"/>
<accession>A0A1V5ZRD2</accession>
<evidence type="ECO:0000313" key="1">
    <source>
        <dbReference type="EMBL" id="OQB42598.1"/>
    </source>
</evidence>
<protein>
    <submittedName>
        <fullName evidence="1">Uncharacterized protein</fullName>
    </submittedName>
</protein>
<organism evidence="1">
    <name type="scientific">candidate division CPR1 bacterium ADurb.Bin160</name>
    <dbReference type="NCBI Taxonomy" id="1852826"/>
    <lineage>
        <taxon>Bacteria</taxon>
        <taxon>candidate division CPR1</taxon>
    </lineage>
</organism>
<gene>
    <name evidence="1" type="ORF">BWY04_00034</name>
</gene>
<sequence>MTMVFGFLVTFIPNDIVQQTDPQMLHYLSNSFLISNFLYEKLIPNTEKNKMTYQYIDNLGFTSLINDMIINDEFLEANGFIYK</sequence>
<proteinExistence type="predicted"/>